<dbReference type="InterPro" id="IPR033410">
    <property type="entry name" value="DUF5119"/>
</dbReference>
<organism evidence="2 3">
    <name type="scientific">Bacteroides clarus</name>
    <dbReference type="NCBI Taxonomy" id="626929"/>
    <lineage>
        <taxon>Bacteria</taxon>
        <taxon>Pseudomonadati</taxon>
        <taxon>Bacteroidota</taxon>
        <taxon>Bacteroidia</taxon>
        <taxon>Bacteroidales</taxon>
        <taxon>Bacteroidaceae</taxon>
        <taxon>Bacteroides</taxon>
    </lineage>
</organism>
<name>A0A1Y3YTN1_9BACE</name>
<evidence type="ECO:0000256" key="1">
    <source>
        <dbReference type="SAM" id="MobiDB-lite"/>
    </source>
</evidence>
<dbReference type="Pfam" id="PF17145">
    <property type="entry name" value="DUF5119"/>
    <property type="match status" value="1"/>
</dbReference>
<protein>
    <recommendedName>
        <fullName evidence="4">DUF5119 domain-containing protein</fullName>
    </recommendedName>
</protein>
<dbReference type="PROSITE" id="PS51257">
    <property type="entry name" value="PROKAR_LIPOPROTEIN"/>
    <property type="match status" value="1"/>
</dbReference>
<evidence type="ECO:0008006" key="4">
    <source>
        <dbReference type="Google" id="ProtNLM"/>
    </source>
</evidence>
<reference evidence="3" key="1">
    <citation type="submission" date="2017-04" db="EMBL/GenBank/DDBJ databases">
        <title>Function of individual gut microbiota members based on whole genome sequencing of pure cultures obtained from chicken caecum.</title>
        <authorList>
            <person name="Medvecky M."/>
            <person name="Cejkova D."/>
            <person name="Polansky O."/>
            <person name="Karasova D."/>
            <person name="Kubasova T."/>
            <person name="Cizek A."/>
            <person name="Rychlik I."/>
        </authorList>
    </citation>
    <scope>NUCLEOTIDE SEQUENCE [LARGE SCALE GENOMIC DNA]</scope>
    <source>
        <strain evidence="3">An43</strain>
    </source>
</reference>
<evidence type="ECO:0000313" key="3">
    <source>
        <dbReference type="Proteomes" id="UP000195386"/>
    </source>
</evidence>
<dbReference type="Proteomes" id="UP000195386">
    <property type="component" value="Unassembled WGS sequence"/>
</dbReference>
<feature type="region of interest" description="Disordered" evidence="1">
    <location>
        <begin position="297"/>
        <end position="326"/>
    </location>
</feature>
<dbReference type="RefSeq" id="WP_087426720.1">
    <property type="nucleotide sequence ID" value="NZ_NFII01000017.1"/>
</dbReference>
<proteinExistence type="predicted"/>
<gene>
    <name evidence="2" type="ORF">B5F97_14830</name>
</gene>
<dbReference type="EMBL" id="NFII01000017">
    <property type="protein sequence ID" value="OUN99868.1"/>
    <property type="molecule type" value="Genomic_DNA"/>
</dbReference>
<accession>A0A1Y3YTN1</accession>
<dbReference type="AlphaFoldDB" id="A0A1Y3YTN1"/>
<sequence length="326" mass="36133">MKNTVLFLLLPLWLASCERRELTYYTEAEITVTADWSRADQQEESQYGATLIFYPQDGGTPRVVLMGDRTQTTVRLPYGRYDAILFNRSFDEFGTMAFRGQEQLHTLEAYALQTETRYGTKIITAAPGKLASAVIRDFEVTDNMLGNYAPAGVRNMADCPDGACRLQFTPLPLTRKVKVKLHITGIDNLKQATCQLSGVPLSVYLHDGNTDNAEKGAQEFEIEDITPDEDFAANGTLNGLIHLFGLPAPEEVQIKVRALLKDNTTVVEREVENIEANEEADGSGVTTLHIKADITEPLPDIKPSEDSGFGADVEEWGQENNTEIPI</sequence>
<evidence type="ECO:0000313" key="2">
    <source>
        <dbReference type="EMBL" id="OUN99868.1"/>
    </source>
</evidence>
<comment type="caution">
    <text evidence="2">The sequence shown here is derived from an EMBL/GenBank/DDBJ whole genome shotgun (WGS) entry which is preliminary data.</text>
</comment>